<dbReference type="PANTHER" id="PTHR43130">
    <property type="entry name" value="ARAC-FAMILY TRANSCRIPTIONAL REGULATOR"/>
    <property type="match status" value="1"/>
</dbReference>
<dbReference type="PROSITE" id="PS01124">
    <property type="entry name" value="HTH_ARAC_FAMILY_2"/>
    <property type="match status" value="1"/>
</dbReference>
<evidence type="ECO:0000256" key="1">
    <source>
        <dbReference type="ARBA" id="ARBA00023015"/>
    </source>
</evidence>
<keyword evidence="3" id="KW-1133">Transmembrane helix</keyword>
<feature type="domain" description="HTH araC/xylS-type" evidence="4">
    <location>
        <begin position="228"/>
        <end position="326"/>
    </location>
</feature>
<keyword evidence="2" id="KW-0804">Transcription</keyword>
<dbReference type="STRING" id="356660.SAMN05444336_102255"/>
<accession>A0A1H2W3C1</accession>
<dbReference type="SUPFAM" id="SSF46689">
    <property type="entry name" value="Homeodomain-like"/>
    <property type="match status" value="2"/>
</dbReference>
<evidence type="ECO:0000256" key="3">
    <source>
        <dbReference type="SAM" id="Phobius"/>
    </source>
</evidence>
<feature type="transmembrane region" description="Helical" evidence="3">
    <location>
        <begin position="12"/>
        <end position="32"/>
    </location>
</feature>
<dbReference type="AlphaFoldDB" id="A0A1H2W3C1"/>
<dbReference type="PANTHER" id="PTHR43130:SF3">
    <property type="entry name" value="HTH-TYPE TRANSCRIPTIONAL REGULATOR RV1931C"/>
    <property type="match status" value="1"/>
</dbReference>
<organism evidence="5 6">
    <name type="scientific">Albimonas donghaensis</name>
    <dbReference type="NCBI Taxonomy" id="356660"/>
    <lineage>
        <taxon>Bacteria</taxon>
        <taxon>Pseudomonadati</taxon>
        <taxon>Pseudomonadota</taxon>
        <taxon>Alphaproteobacteria</taxon>
        <taxon>Rhodobacterales</taxon>
        <taxon>Paracoccaceae</taxon>
        <taxon>Albimonas</taxon>
    </lineage>
</organism>
<dbReference type="InterPro" id="IPR018060">
    <property type="entry name" value="HTH_AraC"/>
</dbReference>
<gene>
    <name evidence="5" type="ORF">SAMN05444336_102255</name>
</gene>
<protein>
    <submittedName>
        <fullName evidence="5">Transcriptional regulator, AraC family with amidase-like domain</fullName>
    </submittedName>
</protein>
<dbReference type="InterPro" id="IPR052158">
    <property type="entry name" value="INH-QAR"/>
</dbReference>
<dbReference type="Gene3D" id="1.10.10.60">
    <property type="entry name" value="Homeodomain-like"/>
    <property type="match status" value="1"/>
</dbReference>
<evidence type="ECO:0000313" key="6">
    <source>
        <dbReference type="Proteomes" id="UP000199118"/>
    </source>
</evidence>
<dbReference type="CDD" id="cd03136">
    <property type="entry name" value="GATase1_AraC_ArgR_like"/>
    <property type="match status" value="1"/>
</dbReference>
<reference evidence="5 6" key="1">
    <citation type="submission" date="2016-10" db="EMBL/GenBank/DDBJ databases">
        <authorList>
            <person name="de Groot N.N."/>
        </authorList>
    </citation>
    <scope>NUCLEOTIDE SEQUENCE [LARGE SCALE GENOMIC DNA]</scope>
    <source>
        <strain evidence="5 6">DSM 17890</strain>
    </source>
</reference>
<dbReference type="SMART" id="SM00342">
    <property type="entry name" value="HTH_ARAC"/>
    <property type="match status" value="1"/>
</dbReference>
<dbReference type="Proteomes" id="UP000199118">
    <property type="component" value="Unassembled WGS sequence"/>
</dbReference>
<keyword evidence="6" id="KW-1185">Reference proteome</keyword>
<name>A0A1H2W3C1_9RHOB</name>
<sequence length="344" mass="35446">MKVMEPLSPAPGVQTIGFVLIPGFALMSYAAACEPLRAANIAAGREIYRAAAFGPGVSGPGTIAASNGALIPAAPLPARGAGLSALLVCAGGSPADWGFPTVHACLRAQARDGVRLGGISGGAWLLAAAGLLRDRAFTLHWEHAAALVEAFPDLSPTQARYVIDRDRITCGGGVAPLDLMHALIGERMGPAFARRVSDWFLHAEVSAPAAPQRGGLAERWGVNHPGLLAALEKLEATPDGPVPRAALARLAGVGPRQLDRLFRDHLGATPGETHRRLRLAHARRLLAQSPLSIAEIAQAAGFASASHFARAHRAEYGSAPRDARAAALASGEISGSEGKTTSGG</sequence>
<dbReference type="GO" id="GO:0043565">
    <property type="term" value="F:sequence-specific DNA binding"/>
    <property type="evidence" value="ECO:0007669"/>
    <property type="project" value="InterPro"/>
</dbReference>
<evidence type="ECO:0000313" key="5">
    <source>
        <dbReference type="EMBL" id="SDW75103.1"/>
    </source>
</evidence>
<evidence type="ECO:0000259" key="4">
    <source>
        <dbReference type="PROSITE" id="PS01124"/>
    </source>
</evidence>
<dbReference type="InterPro" id="IPR029062">
    <property type="entry name" value="Class_I_gatase-like"/>
</dbReference>
<keyword evidence="3" id="KW-0472">Membrane</keyword>
<dbReference type="EMBL" id="FNMZ01000002">
    <property type="protein sequence ID" value="SDW75103.1"/>
    <property type="molecule type" value="Genomic_DNA"/>
</dbReference>
<dbReference type="InterPro" id="IPR009057">
    <property type="entry name" value="Homeodomain-like_sf"/>
</dbReference>
<keyword evidence="3" id="KW-0812">Transmembrane</keyword>
<proteinExistence type="predicted"/>
<evidence type="ECO:0000256" key="2">
    <source>
        <dbReference type="ARBA" id="ARBA00023163"/>
    </source>
</evidence>
<dbReference type="GO" id="GO:0003700">
    <property type="term" value="F:DNA-binding transcription factor activity"/>
    <property type="evidence" value="ECO:0007669"/>
    <property type="project" value="InterPro"/>
</dbReference>
<keyword evidence="1" id="KW-0805">Transcription regulation</keyword>
<dbReference type="SUPFAM" id="SSF52317">
    <property type="entry name" value="Class I glutamine amidotransferase-like"/>
    <property type="match status" value="1"/>
</dbReference>
<dbReference type="Gene3D" id="3.40.50.880">
    <property type="match status" value="1"/>
</dbReference>
<dbReference type="Pfam" id="PF12833">
    <property type="entry name" value="HTH_18"/>
    <property type="match status" value="1"/>
</dbReference>